<dbReference type="InterPro" id="IPR013784">
    <property type="entry name" value="Carb-bd-like_fold"/>
</dbReference>
<dbReference type="EMBL" id="MLJW01000032">
    <property type="protein sequence ID" value="OIR08328.1"/>
    <property type="molecule type" value="Genomic_DNA"/>
</dbReference>
<comment type="caution">
    <text evidence="2">The sequence shown here is derived from an EMBL/GenBank/DDBJ whole genome shotgun (WGS) entry which is preliminary data.</text>
</comment>
<reference evidence="2" key="1">
    <citation type="submission" date="2016-10" db="EMBL/GenBank/DDBJ databases">
        <title>Sequence of Gallionella enrichment culture.</title>
        <authorList>
            <person name="Poehlein A."/>
            <person name="Muehling M."/>
            <person name="Daniel R."/>
        </authorList>
    </citation>
    <scope>NUCLEOTIDE SEQUENCE</scope>
</reference>
<proteinExistence type="predicted"/>
<dbReference type="Gene3D" id="2.60.40.1120">
    <property type="entry name" value="Carboxypeptidase-like, regulatory domain"/>
    <property type="match status" value="1"/>
</dbReference>
<name>A0A1J5SW96_9ZZZZ</name>
<evidence type="ECO:0000313" key="2">
    <source>
        <dbReference type="EMBL" id="OIR08328.1"/>
    </source>
</evidence>
<gene>
    <name evidence="2" type="ORF">GALL_94960</name>
</gene>
<dbReference type="InterPro" id="IPR041700">
    <property type="entry name" value="OMP_b-brl_3"/>
</dbReference>
<dbReference type="Pfam" id="PF14905">
    <property type="entry name" value="OMP_b-brl_3"/>
    <property type="match status" value="1"/>
</dbReference>
<dbReference type="GO" id="GO:0030246">
    <property type="term" value="F:carbohydrate binding"/>
    <property type="evidence" value="ECO:0007669"/>
    <property type="project" value="InterPro"/>
</dbReference>
<sequence>MKKYIFTAILSLMCGILFAQTVGTVKGKLIDSIGKQSLKNASIEILTAKDSSRTMIGLAKADGSFEIKNIPSGNYIVRLSFQSYVSQLRNIKIGKANQEIDLGNIYLASTSERLPDVVVTQSPVQVKKDTVEFSASSFTVKPNAVAEDLLKKIPGIDVDKSGAIKSQGETVQRVLVNGKRFFGDDPKMATKNLPPDVIDKIQVFDDLSDQSKFTGFDDGNRVKTINITTKKNTSKGYFGKAVAGAGTDGNYDESLNIHRFDGNTQISVLGQANNINKQNFTPQDILGGGGRRGGGFNVSSSSGGSGITTTLGGGLNMKTSWGTMNSSAYGSYFYNDLKTTVEQQSQTQTLITTDSSTFKNSVSSSSSNTPSHRINFNLEENFDSSNSLIARPNISFQSSNPQSYSSTNTTGTTGSLINSSVNSSSSYNSGYSISGANMQLRHRFKKKFRTISLDLNFSASANDGDGNSYAVNSFYGAHKVDTLNQYYVDSFHSFGFTPTISYTEPLASNQILEFRYSYNTNTNHSVNNTYEYNNVTGAYDRFDSLYSNSYKYNASSNTFSISYRLQEAKFNFNIGSGVQFTDYKSENTVKNIIVANKYVNITPTANFTYNFKKTENLRIFYSGRTGQPSVSNLQPLKTISGLDTAMGNPDLKPQFTNSLRLLYTSFDPVTQHIMFATINASATTNDIQSSIIQHSNGTKTTTYANLNGTYNVNGYFNYGFALKKPKSNLNFATNIGYTQSQTLVSTDSTLLTPKSNFTKNTTLGETIKWTTNLKDNFDMNLSAGTNYVIAYNTLNPTQNANYFVHTVTTDFTIYTKSGWILSSDFTYTYSGNRPAGYNASVPLITPSIAKQFLKNKAGELRLTIFDLLNQNVAVSRSVSTNTIVDSKTNVLKQYFMLTFTYNLRNFAGQQQRMPGMFRGMRPPGFEGHFGGGFGGGHRD</sequence>
<dbReference type="SUPFAM" id="SSF56935">
    <property type="entry name" value="Porins"/>
    <property type="match status" value="1"/>
</dbReference>
<dbReference type="SUPFAM" id="SSF49452">
    <property type="entry name" value="Starch-binding domain-like"/>
    <property type="match status" value="1"/>
</dbReference>
<dbReference type="AlphaFoldDB" id="A0A1J5SW96"/>
<accession>A0A1J5SW96</accession>
<feature type="domain" description="Outer membrane protein beta-barrel" evidence="1">
    <location>
        <begin position="442"/>
        <end position="744"/>
    </location>
</feature>
<evidence type="ECO:0000259" key="1">
    <source>
        <dbReference type="Pfam" id="PF14905"/>
    </source>
</evidence>
<organism evidence="2">
    <name type="scientific">mine drainage metagenome</name>
    <dbReference type="NCBI Taxonomy" id="410659"/>
    <lineage>
        <taxon>unclassified sequences</taxon>
        <taxon>metagenomes</taxon>
        <taxon>ecological metagenomes</taxon>
    </lineage>
</organism>
<protein>
    <recommendedName>
        <fullName evidence="1">Outer membrane protein beta-barrel domain-containing protein</fullName>
    </recommendedName>
</protein>